<sequence>MKRSALAGLFVCAAMLASPVFAAETTSNTGKLCSDNLQRIKDYLSSIPTTSENTTDNLKKAYETAQDAQAKGDNQACVDVTTAEIAKIQKLTTGGNQ</sequence>
<evidence type="ECO:0000313" key="5">
    <source>
        <dbReference type="Proteomes" id="UP000318428"/>
    </source>
</evidence>
<keyword evidence="1" id="KW-0732">Signal</keyword>
<feature type="chain" id="PRO_5022935404" evidence="1">
    <location>
        <begin position="23"/>
        <end position="97"/>
    </location>
</feature>
<dbReference type="Proteomes" id="UP000318428">
    <property type="component" value="Unassembled WGS sequence"/>
</dbReference>
<gene>
    <name evidence="3" type="ORF">FJD37_09720</name>
    <name evidence="2" type="ORF">FJD38_19445</name>
</gene>
<evidence type="ECO:0000256" key="1">
    <source>
        <dbReference type="SAM" id="SignalP"/>
    </source>
</evidence>
<evidence type="ECO:0000313" key="4">
    <source>
        <dbReference type="Proteomes" id="UP000317901"/>
    </source>
</evidence>
<evidence type="ECO:0000313" key="2">
    <source>
        <dbReference type="EMBL" id="TWR87114.1"/>
    </source>
</evidence>
<feature type="signal peptide" evidence="1">
    <location>
        <begin position="1"/>
        <end position="22"/>
    </location>
</feature>
<name>A0A5C5Q080_9PSED</name>
<reference evidence="4 5" key="1">
    <citation type="submission" date="2019-06" db="EMBL/GenBank/DDBJ databases">
        <title>Pseudomonas bimorpha sp. nov. isolated from bovine raw milk and skim milk concentrate.</title>
        <authorList>
            <person name="Hofmann K."/>
            <person name="Huptas C."/>
            <person name="Doll E."/>
            <person name="Scherer S."/>
            <person name="Wenning M."/>
        </authorList>
    </citation>
    <scope>NUCLEOTIDE SEQUENCE [LARGE SCALE GENOMIC DNA]</scope>
    <source>
        <strain evidence="2 5">DSM 108989</strain>
        <strain evidence="3 4">DSM 108990</strain>
    </source>
</reference>
<accession>A0A5C5Q080</accession>
<protein>
    <submittedName>
        <fullName evidence="3">Uncharacterized protein</fullName>
    </submittedName>
</protein>
<dbReference type="OrthoDB" id="7026422at2"/>
<dbReference type="RefSeq" id="WP_122783731.1">
    <property type="nucleotide sequence ID" value="NZ_CP142033.1"/>
</dbReference>
<evidence type="ECO:0000313" key="3">
    <source>
        <dbReference type="EMBL" id="TWR95461.1"/>
    </source>
</evidence>
<dbReference type="EMBL" id="VFIP01000014">
    <property type="protein sequence ID" value="TWR95461.1"/>
    <property type="molecule type" value="Genomic_DNA"/>
</dbReference>
<keyword evidence="5" id="KW-1185">Reference proteome</keyword>
<dbReference type="AlphaFoldDB" id="A0A5C5Q080"/>
<comment type="caution">
    <text evidence="3">The sequence shown here is derived from an EMBL/GenBank/DDBJ whole genome shotgun (WGS) entry which is preliminary data.</text>
</comment>
<proteinExistence type="predicted"/>
<organism evidence="3 4">
    <name type="scientific">Pseudomonas saxonica</name>
    <dbReference type="NCBI Taxonomy" id="2600598"/>
    <lineage>
        <taxon>Bacteria</taxon>
        <taxon>Pseudomonadati</taxon>
        <taxon>Pseudomonadota</taxon>
        <taxon>Gammaproteobacteria</taxon>
        <taxon>Pseudomonadales</taxon>
        <taxon>Pseudomonadaceae</taxon>
        <taxon>Pseudomonas</taxon>
    </lineage>
</organism>
<dbReference type="EMBL" id="VFIO01000009">
    <property type="protein sequence ID" value="TWR87114.1"/>
    <property type="molecule type" value="Genomic_DNA"/>
</dbReference>
<dbReference type="Proteomes" id="UP000317901">
    <property type="component" value="Unassembled WGS sequence"/>
</dbReference>